<reference evidence="1 2" key="1">
    <citation type="submission" date="2018-07" db="EMBL/GenBank/DDBJ databases">
        <authorList>
            <person name="Cook J.L."/>
            <person name="Tucker S.D."/>
            <person name="Kassa A.K."/>
            <person name="Jones J.A."/>
            <person name="Khadka D."/>
            <person name="Klug H.M."/>
            <person name="Layton S.R."/>
            <person name="Nayek S."/>
            <person name="Bhuiyan S."/>
            <person name="Kim T."/>
            <person name="Hughes L.E."/>
            <person name="Garlena R.A."/>
            <person name="Russell D.A."/>
            <person name="Pope W.H."/>
            <person name="Jacobs-Sera D."/>
            <person name="Hatfull G.F."/>
        </authorList>
    </citation>
    <scope>NUCLEOTIDE SEQUENCE [LARGE SCALE GENOMIC DNA]</scope>
</reference>
<protein>
    <submittedName>
        <fullName evidence="1">Uncharacterized protein</fullName>
    </submittedName>
</protein>
<organism evidence="1 2">
    <name type="scientific">Streptomyces phage StarPlatinum</name>
    <dbReference type="NCBI Taxonomy" id="2283265"/>
    <lineage>
        <taxon>Viruses</taxon>
        <taxon>Duplodnaviria</taxon>
        <taxon>Heunggongvirae</taxon>
        <taxon>Uroviricota</taxon>
        <taxon>Caudoviricetes</taxon>
        <taxon>Stanwilliamsviridae</taxon>
        <taxon>Boydwoodruffvirinae</taxon>
        <taxon>Karimacvirus</taxon>
        <taxon>Karimacvirus starplatinum</taxon>
        <taxon>Streptomyces virus StarPlatinum</taxon>
    </lineage>
</organism>
<evidence type="ECO:0000313" key="2">
    <source>
        <dbReference type="Proteomes" id="UP000259988"/>
    </source>
</evidence>
<keyword evidence="2" id="KW-1185">Reference proteome</keyword>
<evidence type="ECO:0000313" key="1">
    <source>
        <dbReference type="EMBL" id="AXH66863.1"/>
    </source>
</evidence>
<name>A0A345M8P2_9CAUD</name>
<dbReference type="RefSeq" id="YP_009839552.1">
    <property type="nucleotide sequence ID" value="NC_048721.1"/>
</dbReference>
<sequence>MAMSDQEEVRFYYRLVRELPEKERAYKEMLKNIRGLKGAEKDKASRKALPYGMEIGGMKETIKALKKKHKL</sequence>
<proteinExistence type="predicted"/>
<gene>
    <name evidence="1" type="primary">123</name>
    <name evidence="1" type="ORF">SEA_STARPLATINUM_123</name>
</gene>
<dbReference type="KEGG" id="vg:55609814"/>
<dbReference type="GeneID" id="55609814"/>
<dbReference type="Proteomes" id="UP000259988">
    <property type="component" value="Segment"/>
</dbReference>
<dbReference type="EMBL" id="MH576965">
    <property type="protein sequence ID" value="AXH66863.1"/>
    <property type="molecule type" value="Genomic_DNA"/>
</dbReference>
<accession>A0A345M8P2</accession>